<protein>
    <submittedName>
        <fullName evidence="5">Serine protease</fullName>
    </submittedName>
</protein>
<dbReference type="GO" id="GO:0004252">
    <property type="term" value="F:serine-type endopeptidase activity"/>
    <property type="evidence" value="ECO:0007669"/>
    <property type="project" value="InterPro"/>
</dbReference>
<dbReference type="EMBL" id="DSOK01000346">
    <property type="protein sequence ID" value="HEN16303.1"/>
    <property type="molecule type" value="Genomic_DNA"/>
</dbReference>
<dbReference type="PRINTS" id="PR00834">
    <property type="entry name" value="PROTEASES2C"/>
</dbReference>
<dbReference type="SMART" id="SM00228">
    <property type="entry name" value="PDZ"/>
    <property type="match status" value="1"/>
</dbReference>
<evidence type="ECO:0000256" key="3">
    <source>
        <dbReference type="ARBA" id="ARBA00022801"/>
    </source>
</evidence>
<dbReference type="SUPFAM" id="SSF50494">
    <property type="entry name" value="Trypsin-like serine proteases"/>
    <property type="match status" value="1"/>
</dbReference>
<comment type="similarity">
    <text evidence="1">Belongs to the peptidase S1C family.</text>
</comment>
<dbReference type="InterPro" id="IPR001478">
    <property type="entry name" value="PDZ"/>
</dbReference>
<dbReference type="InterPro" id="IPR036034">
    <property type="entry name" value="PDZ_sf"/>
</dbReference>
<evidence type="ECO:0000313" key="5">
    <source>
        <dbReference type="EMBL" id="HEN16303.1"/>
    </source>
</evidence>
<keyword evidence="2 5" id="KW-0645">Protease</keyword>
<dbReference type="PANTHER" id="PTHR22939">
    <property type="entry name" value="SERINE PROTEASE FAMILY S1C HTRA-RELATED"/>
    <property type="match status" value="1"/>
</dbReference>
<dbReference type="Gene3D" id="2.30.42.10">
    <property type="match status" value="1"/>
</dbReference>
<dbReference type="PANTHER" id="PTHR22939:SF129">
    <property type="entry name" value="SERINE PROTEASE HTRA2, MITOCHONDRIAL"/>
    <property type="match status" value="1"/>
</dbReference>
<dbReference type="Gene3D" id="2.40.10.10">
    <property type="entry name" value="Trypsin-like serine proteases"/>
    <property type="match status" value="2"/>
</dbReference>
<reference evidence="5" key="1">
    <citation type="journal article" date="2020" name="mSystems">
        <title>Genome- and Community-Level Interaction Insights into Carbon Utilization and Element Cycling Functions of Hydrothermarchaeota in Hydrothermal Sediment.</title>
        <authorList>
            <person name="Zhou Z."/>
            <person name="Liu Y."/>
            <person name="Xu W."/>
            <person name="Pan J."/>
            <person name="Luo Z.H."/>
            <person name="Li M."/>
        </authorList>
    </citation>
    <scope>NUCLEOTIDE SEQUENCE [LARGE SCALE GENOMIC DNA]</scope>
    <source>
        <strain evidence="5">SpSt-339</strain>
    </source>
</reference>
<proteinExistence type="inferred from homology"/>
<comment type="caution">
    <text evidence="5">The sequence shown here is derived from an EMBL/GenBank/DDBJ whole genome shotgun (WGS) entry which is preliminary data.</text>
</comment>
<dbReference type="InterPro" id="IPR043504">
    <property type="entry name" value="Peptidase_S1_PA_chymotrypsin"/>
</dbReference>
<evidence type="ECO:0000256" key="1">
    <source>
        <dbReference type="ARBA" id="ARBA00010541"/>
    </source>
</evidence>
<sequence>MTKGRTPLVPRQATRPPAIDQGFGTIVRAVVSAVLLCLGLIADCGWAQPRSTGEAIAAVAPKLVKIFGAGGRRNLSGYGSGCLISPTGHIATVWSHLLDADAVTVVLDDGRRYTGTVLGAEPSLDLAVLKIEAEDLPYFDLAQETATAGPGARVLAFSNVFKVATGDEPVTVMHGVISAVTTLSARRGVFDAPYSGPVYVVDAITNNSGAAGGVLTTRDGRLLGLLGKELKDNVTHTWLNYVVPIGPLKKPIEEIVTGRFTPSNPSETASADRLTPRYTPADFGIGVVPDVVERTPAYIDSIQPGSAAQQAGLRSDDLIVFVGDRLIPSCRVLQEEFARLETGDTLRLVVRRGERLVTVELPLPRKPTRGE</sequence>
<evidence type="ECO:0000256" key="2">
    <source>
        <dbReference type="ARBA" id="ARBA00022670"/>
    </source>
</evidence>
<name>A0A7C2K236_9PLAN</name>
<evidence type="ECO:0000259" key="4">
    <source>
        <dbReference type="SMART" id="SM00228"/>
    </source>
</evidence>
<dbReference type="GO" id="GO:0006508">
    <property type="term" value="P:proteolysis"/>
    <property type="evidence" value="ECO:0007669"/>
    <property type="project" value="UniProtKB-KW"/>
</dbReference>
<dbReference type="Pfam" id="PF13365">
    <property type="entry name" value="Trypsin_2"/>
    <property type="match status" value="1"/>
</dbReference>
<gene>
    <name evidence="5" type="ORF">ENQ76_12650</name>
</gene>
<dbReference type="InterPro" id="IPR009003">
    <property type="entry name" value="Peptidase_S1_PA"/>
</dbReference>
<dbReference type="SUPFAM" id="SSF50156">
    <property type="entry name" value="PDZ domain-like"/>
    <property type="match status" value="1"/>
</dbReference>
<dbReference type="AlphaFoldDB" id="A0A7C2K236"/>
<feature type="domain" description="PDZ" evidence="4">
    <location>
        <begin position="281"/>
        <end position="354"/>
    </location>
</feature>
<organism evidence="5">
    <name type="scientific">Schlesneria paludicola</name>
    <dbReference type="NCBI Taxonomy" id="360056"/>
    <lineage>
        <taxon>Bacteria</taxon>
        <taxon>Pseudomonadati</taxon>
        <taxon>Planctomycetota</taxon>
        <taxon>Planctomycetia</taxon>
        <taxon>Planctomycetales</taxon>
        <taxon>Planctomycetaceae</taxon>
        <taxon>Schlesneria</taxon>
    </lineage>
</organism>
<accession>A0A7C2K236</accession>
<dbReference type="InterPro" id="IPR001940">
    <property type="entry name" value="Peptidase_S1C"/>
</dbReference>
<keyword evidence="3" id="KW-0378">Hydrolase</keyword>
<dbReference type="Pfam" id="PF00595">
    <property type="entry name" value="PDZ"/>
    <property type="match status" value="1"/>
</dbReference>